<proteinExistence type="predicted"/>
<feature type="compositionally biased region" description="Basic residues" evidence="1">
    <location>
        <begin position="50"/>
        <end position="60"/>
    </location>
</feature>
<dbReference type="Proteomes" id="UP001501710">
    <property type="component" value="Unassembled WGS sequence"/>
</dbReference>
<comment type="caution">
    <text evidence="4">The sequence shown here is derived from an EMBL/GenBank/DDBJ whole genome shotgun (WGS) entry which is preliminary data.</text>
</comment>
<gene>
    <name evidence="4" type="ORF">GCM10022254_49400</name>
</gene>
<evidence type="ECO:0000256" key="2">
    <source>
        <dbReference type="SAM" id="SignalP"/>
    </source>
</evidence>
<dbReference type="Gene3D" id="2.60.40.10">
    <property type="entry name" value="Immunoglobulins"/>
    <property type="match status" value="1"/>
</dbReference>
<keyword evidence="2" id="KW-0732">Signal</keyword>
<accession>A0ABP8CCB8</accession>
<feature type="compositionally biased region" description="Basic and acidic residues" evidence="1">
    <location>
        <begin position="61"/>
        <end position="82"/>
    </location>
</feature>
<feature type="chain" id="PRO_5045359587" description="DUF11 domain-containing protein" evidence="2">
    <location>
        <begin position="31"/>
        <end position="351"/>
    </location>
</feature>
<evidence type="ECO:0000259" key="3">
    <source>
        <dbReference type="Pfam" id="PF01345"/>
    </source>
</evidence>
<dbReference type="RefSeq" id="WP_344900602.1">
    <property type="nucleotide sequence ID" value="NZ_BAABAS010000018.1"/>
</dbReference>
<feature type="domain" description="DUF11" evidence="3">
    <location>
        <begin position="232"/>
        <end position="342"/>
    </location>
</feature>
<keyword evidence="5" id="KW-1185">Reference proteome</keyword>
<name>A0ABP8CCB8_9ACTN</name>
<dbReference type="Pfam" id="PF01345">
    <property type="entry name" value="DUF11"/>
    <property type="match status" value="1"/>
</dbReference>
<organism evidence="4 5">
    <name type="scientific">Actinomadura meridiana</name>
    <dbReference type="NCBI Taxonomy" id="559626"/>
    <lineage>
        <taxon>Bacteria</taxon>
        <taxon>Bacillati</taxon>
        <taxon>Actinomycetota</taxon>
        <taxon>Actinomycetes</taxon>
        <taxon>Streptosporangiales</taxon>
        <taxon>Thermomonosporaceae</taxon>
        <taxon>Actinomadura</taxon>
    </lineage>
</organism>
<evidence type="ECO:0000313" key="4">
    <source>
        <dbReference type="EMBL" id="GAA4237412.1"/>
    </source>
</evidence>
<dbReference type="EMBL" id="BAABAS010000018">
    <property type="protein sequence ID" value="GAA4237412.1"/>
    <property type="molecule type" value="Genomic_DNA"/>
</dbReference>
<evidence type="ECO:0000256" key="1">
    <source>
        <dbReference type="SAM" id="MobiDB-lite"/>
    </source>
</evidence>
<sequence>MIREWKVRGLVVLTAAPLLGVVPMATVAGADGSAPTPGEGRHDPLLKPPPRPRTHAKPKAKKDEPKPTKDEAKPKAKQDKPKATQAKPRPKGKQDKSKAKKDKPHAAHAKSRALHMGGPKREVLPGHVYEWTWTFRAPRRGSVKSGKAVFQTTLPKSLAFVSGEPDCAAQGRKVSCDLGTVRRGQKVRGTIKAKVDNRMRPGHPIKLRGTVTWGKAHVTRRFPAVRVAHSADLALTESAPSKARAGTRIPYVLRIRNLGPSTAEGVIVESSGPIKLVGRDAACMPRDRGYVCGVGSLRPGESRTLRLTAVPRGSVRAGTVLESSWKASSPTADSDAANNAAVLRTRITRRR</sequence>
<evidence type="ECO:0000313" key="5">
    <source>
        <dbReference type="Proteomes" id="UP001501710"/>
    </source>
</evidence>
<feature type="compositionally biased region" description="Basic residues" evidence="1">
    <location>
        <begin position="98"/>
        <end position="113"/>
    </location>
</feature>
<dbReference type="InterPro" id="IPR001434">
    <property type="entry name" value="OmcB-like_DUF11"/>
</dbReference>
<feature type="region of interest" description="Disordered" evidence="1">
    <location>
        <begin position="30"/>
        <end position="121"/>
    </location>
</feature>
<dbReference type="InterPro" id="IPR013783">
    <property type="entry name" value="Ig-like_fold"/>
</dbReference>
<reference evidence="5" key="1">
    <citation type="journal article" date="2019" name="Int. J. Syst. Evol. Microbiol.">
        <title>The Global Catalogue of Microorganisms (GCM) 10K type strain sequencing project: providing services to taxonomists for standard genome sequencing and annotation.</title>
        <authorList>
            <consortium name="The Broad Institute Genomics Platform"/>
            <consortium name="The Broad Institute Genome Sequencing Center for Infectious Disease"/>
            <person name="Wu L."/>
            <person name="Ma J."/>
        </authorList>
    </citation>
    <scope>NUCLEOTIDE SEQUENCE [LARGE SCALE GENOMIC DNA]</scope>
    <source>
        <strain evidence="5">JCM 17440</strain>
    </source>
</reference>
<protein>
    <recommendedName>
        <fullName evidence="3">DUF11 domain-containing protein</fullName>
    </recommendedName>
</protein>
<feature type="signal peptide" evidence="2">
    <location>
        <begin position="1"/>
        <end position="30"/>
    </location>
</feature>